<dbReference type="InterPro" id="IPR007361">
    <property type="entry name" value="DUF427"/>
</dbReference>
<feature type="domain" description="DUF427" evidence="1">
    <location>
        <begin position="54"/>
        <end position="144"/>
    </location>
</feature>
<proteinExistence type="predicted"/>
<dbReference type="Gene3D" id="2.170.150.40">
    <property type="entry name" value="Domain of unknown function (DUF427)"/>
    <property type="match status" value="1"/>
</dbReference>
<accession>A0ABU3KIF5</accession>
<organism evidence="2 3">
    <name type="scientific">Rhodoferax potami</name>
    <dbReference type="NCBI Taxonomy" id="3068338"/>
    <lineage>
        <taxon>Bacteria</taxon>
        <taxon>Pseudomonadati</taxon>
        <taxon>Pseudomonadota</taxon>
        <taxon>Betaproteobacteria</taxon>
        <taxon>Burkholderiales</taxon>
        <taxon>Comamonadaceae</taxon>
        <taxon>Rhodoferax</taxon>
    </lineage>
</organism>
<dbReference type="PANTHER" id="PTHR43058:SF1">
    <property type="entry name" value="DUF427 DOMAIN-CONTAINING PROTEIN"/>
    <property type="match status" value="1"/>
</dbReference>
<evidence type="ECO:0000313" key="3">
    <source>
        <dbReference type="Proteomes" id="UP001321700"/>
    </source>
</evidence>
<name>A0ABU3KIF5_9BURK</name>
<dbReference type="InterPro" id="IPR038694">
    <property type="entry name" value="DUF427_sf"/>
</dbReference>
<protein>
    <submittedName>
        <fullName evidence="2">DUF427 domain-containing protein</fullName>
    </submittedName>
</protein>
<gene>
    <name evidence="2" type="ORF">RAE19_02195</name>
</gene>
<evidence type="ECO:0000259" key="1">
    <source>
        <dbReference type="Pfam" id="PF04248"/>
    </source>
</evidence>
<keyword evidence="3" id="KW-1185">Reference proteome</keyword>
<reference evidence="2 3" key="1">
    <citation type="submission" date="2023-08" db="EMBL/GenBank/DDBJ databases">
        <title>Rhodoferax potami sp. nov. and Rhodoferax mekongensis sp. nov., isolated from the Mekong River in Thailand.</title>
        <authorList>
            <person name="Kitikhun S."/>
            <person name="Charoenyingcharoen P."/>
            <person name="Siriarchawattana P."/>
            <person name="Likhitrattanapisal S."/>
            <person name="Nilsakha T."/>
            <person name="Chanpet A."/>
            <person name="Rattanawaree P."/>
            <person name="Ingsriswang S."/>
        </authorList>
    </citation>
    <scope>NUCLEOTIDE SEQUENCE [LARGE SCALE GENOMIC DNA]</scope>
    <source>
        <strain evidence="2 3">TBRC 17660</strain>
    </source>
</reference>
<dbReference type="Pfam" id="PF04248">
    <property type="entry name" value="NTP_transf_9"/>
    <property type="match status" value="1"/>
</dbReference>
<dbReference type="Proteomes" id="UP001321700">
    <property type="component" value="Unassembled WGS sequence"/>
</dbReference>
<dbReference type="RefSeq" id="WP_313873376.1">
    <property type="nucleotide sequence ID" value="NZ_JAVBIK010000001.1"/>
</dbReference>
<evidence type="ECO:0000313" key="2">
    <source>
        <dbReference type="EMBL" id="MDT7517560.1"/>
    </source>
</evidence>
<dbReference type="EMBL" id="JAVBIK010000001">
    <property type="protein sequence ID" value="MDT7517560.1"/>
    <property type="molecule type" value="Genomic_DNA"/>
</dbReference>
<dbReference type="PANTHER" id="PTHR43058">
    <property type="entry name" value="SLR0655 PROTEIN"/>
    <property type="match status" value="1"/>
</dbReference>
<comment type="caution">
    <text evidence="2">The sequence shown here is derived from an EMBL/GenBank/DDBJ whole genome shotgun (WGS) entry which is preliminary data.</text>
</comment>
<sequence>MTDKDLDTLARARAQWRWRGADRPPFADIPSQGQTSVWDFPRPPELVREVREVLVVWGGLEIARTRAAWAFRETAHPPTFYLPLADVERSLLRPAGGGSFCEWKGPAQYWDLVDGARRLERVAWSYPQPLEGAEPLAECIAFYAHELSCTVGAAKVLAQPGGFYGGWITPELTGPFKGEPGSNGW</sequence>